<gene>
    <name evidence="7" type="ORF">RND15_10835</name>
</gene>
<dbReference type="SUPFAM" id="SSF52540">
    <property type="entry name" value="P-loop containing nucleoside triphosphate hydrolases"/>
    <property type="match status" value="1"/>
</dbReference>
<dbReference type="InterPro" id="IPR003439">
    <property type="entry name" value="ABC_transporter-like_ATP-bd"/>
</dbReference>
<dbReference type="Proteomes" id="UP001180754">
    <property type="component" value="Unassembled WGS sequence"/>
</dbReference>
<evidence type="ECO:0000256" key="3">
    <source>
        <dbReference type="ARBA" id="ARBA00022840"/>
    </source>
</evidence>
<keyword evidence="3 7" id="KW-0067">ATP-binding</keyword>
<reference evidence="7" key="1">
    <citation type="submission" date="2024-05" db="EMBL/GenBank/DDBJ databases">
        <title>30 novel species of actinomycetes from the DSMZ collection.</title>
        <authorList>
            <person name="Nouioui I."/>
        </authorList>
    </citation>
    <scope>NUCLEOTIDE SEQUENCE</scope>
    <source>
        <strain evidence="7">DSM 41529</strain>
    </source>
</reference>
<dbReference type="EMBL" id="JAVRFD010000004">
    <property type="protein sequence ID" value="MDT0543210.1"/>
    <property type="molecule type" value="Genomic_DNA"/>
</dbReference>
<evidence type="ECO:0000256" key="1">
    <source>
        <dbReference type="ARBA" id="ARBA00022448"/>
    </source>
</evidence>
<dbReference type="GO" id="GO:0005524">
    <property type="term" value="F:ATP binding"/>
    <property type="evidence" value="ECO:0007669"/>
    <property type="project" value="UniProtKB-KW"/>
</dbReference>
<keyword evidence="4" id="KW-1278">Translocase</keyword>
<comment type="caution">
    <text evidence="7">The sequence shown here is derived from an EMBL/GenBank/DDBJ whole genome shotgun (WGS) entry which is preliminary data.</text>
</comment>
<name>A0ABU2XCC7_9ACTN</name>
<evidence type="ECO:0000256" key="5">
    <source>
        <dbReference type="SAM" id="MobiDB-lite"/>
    </source>
</evidence>
<dbReference type="Gene3D" id="3.40.50.300">
    <property type="entry name" value="P-loop containing nucleotide triphosphate hydrolases"/>
    <property type="match status" value="1"/>
</dbReference>
<dbReference type="InterPro" id="IPR003593">
    <property type="entry name" value="AAA+_ATPase"/>
</dbReference>
<dbReference type="PANTHER" id="PTHR42794">
    <property type="entry name" value="HEMIN IMPORT ATP-BINDING PROTEIN HMUV"/>
    <property type="match status" value="1"/>
</dbReference>
<sequence length="286" mass="30920">MTRSAVLRAEDVDVVRDGRYLLRSVSLTVREGEHWALLGANGAGKSTLLGLLGALTHPTRGTVQVLGHTLGRVDLRELRTLVGHVDPRHPLRSPLRVRDVVLTGLTNTVETVPRRRPEPARLEQAERLLDTLGMGARRDALWPTLSQGERGRVLIARALMPRPRLLLLDEPATGLDLAAREQLLDSLDALRGDHPRLATVLVTHHLEELPASTTHALLLRQGRALASGAADEVVTTERISDCFGHPVRITRTDGRWAARTGRARTGGPAQPATSAAMAAADAGASR</sequence>
<evidence type="ECO:0000259" key="6">
    <source>
        <dbReference type="PROSITE" id="PS50893"/>
    </source>
</evidence>
<evidence type="ECO:0000313" key="7">
    <source>
        <dbReference type="EMBL" id="MDT0543210.1"/>
    </source>
</evidence>
<keyword evidence="2" id="KW-0547">Nucleotide-binding</keyword>
<evidence type="ECO:0000256" key="2">
    <source>
        <dbReference type="ARBA" id="ARBA00022741"/>
    </source>
</evidence>
<evidence type="ECO:0000313" key="8">
    <source>
        <dbReference type="Proteomes" id="UP001180754"/>
    </source>
</evidence>
<keyword evidence="1" id="KW-0813">Transport</keyword>
<dbReference type="PROSITE" id="PS50893">
    <property type="entry name" value="ABC_TRANSPORTER_2"/>
    <property type="match status" value="1"/>
</dbReference>
<dbReference type="Pfam" id="PF00005">
    <property type="entry name" value="ABC_tran"/>
    <property type="match status" value="1"/>
</dbReference>
<dbReference type="InterPro" id="IPR027417">
    <property type="entry name" value="P-loop_NTPase"/>
</dbReference>
<keyword evidence="8" id="KW-1185">Reference proteome</keyword>
<proteinExistence type="predicted"/>
<dbReference type="SMART" id="SM00382">
    <property type="entry name" value="AAA"/>
    <property type="match status" value="1"/>
</dbReference>
<dbReference type="RefSeq" id="WP_311723579.1">
    <property type="nucleotide sequence ID" value="NZ_JAVRFD010000004.1"/>
</dbReference>
<organism evidence="7 8">
    <name type="scientific">Streptomyces lonegramiae</name>
    <dbReference type="NCBI Taxonomy" id="3075524"/>
    <lineage>
        <taxon>Bacteria</taxon>
        <taxon>Bacillati</taxon>
        <taxon>Actinomycetota</taxon>
        <taxon>Actinomycetes</taxon>
        <taxon>Kitasatosporales</taxon>
        <taxon>Streptomycetaceae</taxon>
        <taxon>Streptomyces</taxon>
    </lineage>
</organism>
<protein>
    <submittedName>
        <fullName evidence="7">ATP-binding cassette domain-containing protein</fullName>
    </submittedName>
</protein>
<accession>A0ABU2XCC7</accession>
<evidence type="ECO:0000256" key="4">
    <source>
        <dbReference type="ARBA" id="ARBA00022967"/>
    </source>
</evidence>
<feature type="domain" description="ABC transporter" evidence="6">
    <location>
        <begin position="7"/>
        <end position="246"/>
    </location>
</feature>
<dbReference type="PANTHER" id="PTHR42794:SF1">
    <property type="entry name" value="HEMIN IMPORT ATP-BINDING PROTEIN HMUV"/>
    <property type="match status" value="1"/>
</dbReference>
<feature type="region of interest" description="Disordered" evidence="5">
    <location>
        <begin position="261"/>
        <end position="286"/>
    </location>
</feature>